<dbReference type="PANTHER" id="PTHR23503:SF128">
    <property type="entry name" value="GLUCOSE TRANSPORTER TYPE 1"/>
    <property type="match status" value="1"/>
</dbReference>
<feature type="transmembrane region" description="Helical" evidence="6">
    <location>
        <begin position="79"/>
        <end position="99"/>
    </location>
</feature>
<dbReference type="InterPro" id="IPR045263">
    <property type="entry name" value="GLUT"/>
</dbReference>
<dbReference type="PRINTS" id="PR00171">
    <property type="entry name" value="SUGRTRNSPORT"/>
</dbReference>
<feature type="transmembrane region" description="Helical" evidence="6">
    <location>
        <begin position="352"/>
        <end position="374"/>
    </location>
</feature>
<accession>A0AAN8JXS8</accession>
<comment type="similarity">
    <text evidence="5">Belongs to the major facilitator superfamily. Sugar transporter (TC 2.A.1.1) family.</text>
</comment>
<feature type="transmembrane region" description="Helical" evidence="6">
    <location>
        <begin position="286"/>
        <end position="308"/>
    </location>
</feature>
<evidence type="ECO:0000256" key="1">
    <source>
        <dbReference type="ARBA" id="ARBA00004141"/>
    </source>
</evidence>
<comment type="subcellular location">
    <subcellularLocation>
        <location evidence="1">Membrane</location>
        <topology evidence="1">Multi-pass membrane protein</topology>
    </subcellularLocation>
</comment>
<proteinExistence type="inferred from homology"/>
<name>A0AAN8JXS8_PATCE</name>
<dbReference type="Pfam" id="PF00083">
    <property type="entry name" value="Sugar_tr"/>
    <property type="match status" value="1"/>
</dbReference>
<dbReference type="Proteomes" id="UP001347796">
    <property type="component" value="Unassembled WGS sequence"/>
</dbReference>
<dbReference type="AlphaFoldDB" id="A0AAN8JXS8"/>
<dbReference type="GO" id="GO:0015149">
    <property type="term" value="F:hexose transmembrane transporter activity"/>
    <property type="evidence" value="ECO:0007669"/>
    <property type="project" value="TreeGrafter"/>
</dbReference>
<evidence type="ECO:0000313" key="8">
    <source>
        <dbReference type="EMBL" id="KAK6185050.1"/>
    </source>
</evidence>
<feature type="transmembrane region" description="Helical" evidence="6">
    <location>
        <begin position="380"/>
        <end position="407"/>
    </location>
</feature>
<reference evidence="8 9" key="1">
    <citation type="submission" date="2024-01" db="EMBL/GenBank/DDBJ databases">
        <title>The genome of the rayed Mediterranean limpet Patella caerulea (Linnaeus, 1758).</title>
        <authorList>
            <person name="Anh-Thu Weber A."/>
            <person name="Halstead-Nussloch G."/>
        </authorList>
    </citation>
    <scope>NUCLEOTIDE SEQUENCE [LARGE SCALE GENOMIC DNA]</scope>
    <source>
        <strain evidence="8">AATW-2023a</strain>
        <tissue evidence="8">Whole specimen</tissue>
    </source>
</reference>
<gene>
    <name evidence="8" type="ORF">SNE40_007372</name>
</gene>
<feature type="transmembrane region" description="Helical" evidence="6">
    <location>
        <begin position="138"/>
        <end position="159"/>
    </location>
</feature>
<dbReference type="InterPro" id="IPR036259">
    <property type="entry name" value="MFS_trans_sf"/>
</dbReference>
<dbReference type="SUPFAM" id="SSF103473">
    <property type="entry name" value="MFS general substrate transporter"/>
    <property type="match status" value="1"/>
</dbReference>
<keyword evidence="5" id="KW-0813">Transport</keyword>
<dbReference type="PROSITE" id="PS50850">
    <property type="entry name" value="MFS"/>
    <property type="match status" value="1"/>
</dbReference>
<dbReference type="InterPro" id="IPR005829">
    <property type="entry name" value="Sugar_transporter_CS"/>
</dbReference>
<feature type="transmembrane region" description="Helical" evidence="6">
    <location>
        <begin position="323"/>
        <end position="345"/>
    </location>
</feature>
<organism evidence="8 9">
    <name type="scientific">Patella caerulea</name>
    <name type="common">Rayed Mediterranean limpet</name>
    <dbReference type="NCBI Taxonomy" id="87958"/>
    <lineage>
        <taxon>Eukaryota</taxon>
        <taxon>Metazoa</taxon>
        <taxon>Spiralia</taxon>
        <taxon>Lophotrochozoa</taxon>
        <taxon>Mollusca</taxon>
        <taxon>Gastropoda</taxon>
        <taxon>Patellogastropoda</taxon>
        <taxon>Patelloidea</taxon>
        <taxon>Patellidae</taxon>
        <taxon>Patella</taxon>
    </lineage>
</organism>
<dbReference type="PANTHER" id="PTHR23503">
    <property type="entry name" value="SOLUTE CARRIER FAMILY 2"/>
    <property type="match status" value="1"/>
</dbReference>
<feature type="transmembrane region" description="Helical" evidence="6">
    <location>
        <begin position="171"/>
        <end position="191"/>
    </location>
</feature>
<keyword evidence="4 6" id="KW-0472">Membrane</keyword>
<comment type="caution">
    <text evidence="8">The sequence shown here is derived from an EMBL/GenBank/DDBJ whole genome shotgun (WGS) entry which is preliminary data.</text>
</comment>
<sequence length="511" mass="55620">MGLPPGEVEKKETDLTIRTEMKITLRLVMSVFGAVMGSFLFGYNTGVINAPEARIKEFLNETNIKRDGTPMSVDTQTNLFAIIVASFAIGGTAGGLLAGTWADKFGRKNGSLLNTICGIASAALMFFCRMGVSYEMLIVGRLLGGICCGLITGLTPIYLSEIASQNIRGALGVLHQLGVVSGILVSQILGFPEVMGTSDLWNYLLGLAVVPCILQLIILPFCPESPRHLLISKQDEANARKALIALRGYSDAEEDILEMKAEDEAQKSEAKVNIWGLLTSRNLRMALILSVVMHLSQQFSGIVAIFYYSSSFFQDAGLDGDTAVHATSGVGAVMVVMTIVTIPLMDKVGRRTLHLAGLGGMFVFSILITLTLTLQHLVPWFKIVTIVASLVYVLFFALGPGSIPWLIVAELFSQGPRSAAISVSVLVNWVANFGVGYAFPHMKTSLGDYSFIPFTGFLLVFFIFIYLYLPETKNKTFEEISSTLRGGGNIREDKNARRENYLVSYKSTENP</sequence>
<evidence type="ECO:0000256" key="3">
    <source>
        <dbReference type="ARBA" id="ARBA00022989"/>
    </source>
</evidence>
<dbReference type="InterPro" id="IPR005828">
    <property type="entry name" value="MFS_sugar_transport-like"/>
</dbReference>
<keyword evidence="9" id="KW-1185">Reference proteome</keyword>
<feature type="transmembrane region" description="Helical" evidence="6">
    <location>
        <begin position="419"/>
        <end position="439"/>
    </location>
</feature>
<dbReference type="PROSITE" id="PS00216">
    <property type="entry name" value="SUGAR_TRANSPORT_1"/>
    <property type="match status" value="2"/>
</dbReference>
<dbReference type="InterPro" id="IPR020846">
    <property type="entry name" value="MFS_dom"/>
</dbReference>
<feature type="domain" description="Major facilitator superfamily (MFS) profile" evidence="7">
    <location>
        <begin position="30"/>
        <end position="473"/>
    </location>
</feature>
<evidence type="ECO:0000256" key="2">
    <source>
        <dbReference type="ARBA" id="ARBA00022692"/>
    </source>
</evidence>
<dbReference type="FunFam" id="1.20.1250.20:FF:000029">
    <property type="entry name" value="solute carrier family 2, facilitated glucose transporter member 4"/>
    <property type="match status" value="1"/>
</dbReference>
<evidence type="ECO:0000313" key="9">
    <source>
        <dbReference type="Proteomes" id="UP001347796"/>
    </source>
</evidence>
<dbReference type="GO" id="GO:0016020">
    <property type="term" value="C:membrane"/>
    <property type="evidence" value="ECO:0007669"/>
    <property type="project" value="UniProtKB-SubCell"/>
</dbReference>
<feature type="transmembrane region" description="Helical" evidence="6">
    <location>
        <begin position="203"/>
        <end position="222"/>
    </location>
</feature>
<keyword evidence="2 6" id="KW-0812">Transmembrane</keyword>
<protein>
    <recommendedName>
        <fullName evidence="7">Major facilitator superfamily (MFS) profile domain-containing protein</fullName>
    </recommendedName>
</protein>
<dbReference type="EMBL" id="JAZGQO010000006">
    <property type="protein sequence ID" value="KAK6185050.1"/>
    <property type="molecule type" value="Genomic_DNA"/>
</dbReference>
<dbReference type="Gene3D" id="1.20.1250.20">
    <property type="entry name" value="MFS general substrate transporter like domains"/>
    <property type="match status" value="1"/>
</dbReference>
<evidence type="ECO:0000259" key="7">
    <source>
        <dbReference type="PROSITE" id="PS50850"/>
    </source>
</evidence>
<evidence type="ECO:0000256" key="4">
    <source>
        <dbReference type="ARBA" id="ARBA00023136"/>
    </source>
</evidence>
<keyword evidence="3 6" id="KW-1133">Transmembrane helix</keyword>
<evidence type="ECO:0000256" key="5">
    <source>
        <dbReference type="RuleBase" id="RU003346"/>
    </source>
</evidence>
<dbReference type="NCBIfam" id="TIGR00879">
    <property type="entry name" value="SP"/>
    <property type="match status" value="1"/>
</dbReference>
<feature type="transmembrane region" description="Helical" evidence="6">
    <location>
        <begin position="451"/>
        <end position="469"/>
    </location>
</feature>
<feature type="transmembrane region" description="Helical" evidence="6">
    <location>
        <begin position="23"/>
        <end position="43"/>
    </location>
</feature>
<evidence type="ECO:0000256" key="6">
    <source>
        <dbReference type="SAM" id="Phobius"/>
    </source>
</evidence>
<dbReference type="PROSITE" id="PS00217">
    <property type="entry name" value="SUGAR_TRANSPORT_2"/>
    <property type="match status" value="1"/>
</dbReference>
<dbReference type="InterPro" id="IPR003663">
    <property type="entry name" value="Sugar/inositol_transpt"/>
</dbReference>
<feature type="transmembrane region" description="Helical" evidence="6">
    <location>
        <begin position="111"/>
        <end position="132"/>
    </location>
</feature>